<dbReference type="InterPro" id="IPR002625">
    <property type="entry name" value="Smr_dom"/>
</dbReference>
<accession>A0A1H4D4N4</accession>
<feature type="region of interest" description="Disordered" evidence="1">
    <location>
        <begin position="1"/>
        <end position="51"/>
    </location>
</feature>
<dbReference type="SMART" id="SM00463">
    <property type="entry name" value="SMR"/>
    <property type="match status" value="1"/>
</dbReference>
<feature type="domain" description="Smr" evidence="2">
    <location>
        <begin position="62"/>
        <end position="147"/>
    </location>
</feature>
<reference evidence="3 4" key="1">
    <citation type="submission" date="2016-10" db="EMBL/GenBank/DDBJ databases">
        <authorList>
            <person name="de Groot N.N."/>
        </authorList>
    </citation>
    <scope>NUCLEOTIDE SEQUENCE [LARGE SCALE GENOMIC DNA]</scope>
    <source>
        <strain evidence="3 4">DSM 15345</strain>
    </source>
</reference>
<sequence>MREAALAAATQPLRPGGRPAPRVAWSPQASDRPAPVGRNTPGLDGGTAKRLARGRLEPQGRLDLHGMTADRAHGALSGFIASSSAQGLRCVLIVTGMGRGEGGRGDGVLRRQTPRWLGVAPLAAMVVGVFEAHPRHGGAGALYVYLKKRR</sequence>
<evidence type="ECO:0000313" key="4">
    <source>
        <dbReference type="Proteomes" id="UP000198703"/>
    </source>
</evidence>
<gene>
    <name evidence="3" type="ORF">SAMN05444370_10939</name>
</gene>
<dbReference type="Gene3D" id="3.30.1370.110">
    <property type="match status" value="1"/>
</dbReference>
<dbReference type="RefSeq" id="WP_175478917.1">
    <property type="nucleotide sequence ID" value="NZ_FNQM01000009.1"/>
</dbReference>
<dbReference type="SUPFAM" id="SSF160443">
    <property type="entry name" value="SMR domain-like"/>
    <property type="match status" value="1"/>
</dbReference>
<name>A0A1H4D4N4_9RHOB</name>
<proteinExistence type="predicted"/>
<dbReference type="Pfam" id="PF01713">
    <property type="entry name" value="Smr"/>
    <property type="match status" value="1"/>
</dbReference>
<dbReference type="PROSITE" id="PS50828">
    <property type="entry name" value="SMR"/>
    <property type="match status" value="1"/>
</dbReference>
<dbReference type="PANTHER" id="PTHR35562:SF2">
    <property type="entry name" value="DNA ENDONUCLEASE SMRA-RELATED"/>
    <property type="match status" value="1"/>
</dbReference>
<dbReference type="EMBL" id="FNQM01000009">
    <property type="protein sequence ID" value="SEA67674.1"/>
    <property type="molecule type" value="Genomic_DNA"/>
</dbReference>
<dbReference type="PANTHER" id="PTHR35562">
    <property type="entry name" value="DNA ENDONUCLEASE SMRA-RELATED"/>
    <property type="match status" value="1"/>
</dbReference>
<evidence type="ECO:0000313" key="3">
    <source>
        <dbReference type="EMBL" id="SEA67674.1"/>
    </source>
</evidence>
<dbReference type="AlphaFoldDB" id="A0A1H4D4N4"/>
<evidence type="ECO:0000259" key="2">
    <source>
        <dbReference type="PROSITE" id="PS50828"/>
    </source>
</evidence>
<protein>
    <submittedName>
        <fullName evidence="3">Smr domain-containing protein</fullName>
    </submittedName>
</protein>
<organism evidence="3 4">
    <name type="scientific">Rubrimonas cliftonensis</name>
    <dbReference type="NCBI Taxonomy" id="89524"/>
    <lineage>
        <taxon>Bacteria</taxon>
        <taxon>Pseudomonadati</taxon>
        <taxon>Pseudomonadota</taxon>
        <taxon>Alphaproteobacteria</taxon>
        <taxon>Rhodobacterales</taxon>
        <taxon>Paracoccaceae</taxon>
        <taxon>Rubrimonas</taxon>
    </lineage>
</organism>
<keyword evidence="4" id="KW-1185">Reference proteome</keyword>
<dbReference type="InterPro" id="IPR036063">
    <property type="entry name" value="Smr_dom_sf"/>
</dbReference>
<dbReference type="STRING" id="89524.SAMN05444370_10939"/>
<evidence type="ECO:0000256" key="1">
    <source>
        <dbReference type="SAM" id="MobiDB-lite"/>
    </source>
</evidence>
<dbReference type="Proteomes" id="UP000198703">
    <property type="component" value="Unassembled WGS sequence"/>
</dbReference>